<dbReference type="GO" id="GO:0005886">
    <property type="term" value="C:plasma membrane"/>
    <property type="evidence" value="ECO:0007669"/>
    <property type="project" value="UniProtKB-SubCell"/>
</dbReference>
<evidence type="ECO:0000256" key="3">
    <source>
        <dbReference type="ARBA" id="ARBA00022475"/>
    </source>
</evidence>
<dbReference type="KEGG" id="hor:Hore_06010"/>
<feature type="transmembrane region" description="Helical" evidence="7">
    <location>
        <begin position="143"/>
        <end position="164"/>
    </location>
</feature>
<keyword evidence="11" id="KW-1185">Reference proteome</keyword>
<feature type="transmembrane region" description="Helical" evidence="7">
    <location>
        <begin position="70"/>
        <end position="88"/>
    </location>
</feature>
<gene>
    <name evidence="10" type="ordered locus">Hore_06010</name>
</gene>
<feature type="domain" description="Prepilin peptidase A24 N-terminal" evidence="9">
    <location>
        <begin position="7"/>
        <end position="90"/>
    </location>
</feature>
<keyword evidence="10" id="KW-0378">Hydrolase</keyword>
<dbReference type="InterPro" id="IPR000045">
    <property type="entry name" value="Prepilin_IV_endopep_pep"/>
</dbReference>
<evidence type="ECO:0000256" key="5">
    <source>
        <dbReference type="ARBA" id="ARBA00022989"/>
    </source>
</evidence>
<dbReference type="RefSeq" id="WP_012635546.1">
    <property type="nucleotide sequence ID" value="NC_011899.1"/>
</dbReference>
<comment type="similarity">
    <text evidence="2">Belongs to the peptidase A24 family.</text>
</comment>
<evidence type="ECO:0000259" key="9">
    <source>
        <dbReference type="Pfam" id="PF06750"/>
    </source>
</evidence>
<name>B8D2D1_HALOH</name>
<dbReference type="Proteomes" id="UP000000719">
    <property type="component" value="Chromosome"/>
</dbReference>
<accession>B8D2D1</accession>
<protein>
    <submittedName>
        <fullName evidence="10">Prepilin peptidase</fullName>
        <ecNumber evidence="10">3.4.23.43</ecNumber>
    </submittedName>
</protein>
<dbReference type="EC" id="3.4.23.43" evidence="10"/>
<organism evidence="10 11">
    <name type="scientific">Halothermothrix orenii (strain H 168 / OCM 544 / DSM 9562)</name>
    <dbReference type="NCBI Taxonomy" id="373903"/>
    <lineage>
        <taxon>Bacteria</taxon>
        <taxon>Bacillati</taxon>
        <taxon>Bacillota</taxon>
        <taxon>Clostridia</taxon>
        <taxon>Halanaerobiales</taxon>
        <taxon>Halothermotrichaceae</taxon>
        <taxon>Halothermothrix</taxon>
    </lineage>
</organism>
<evidence type="ECO:0000313" key="11">
    <source>
        <dbReference type="Proteomes" id="UP000000719"/>
    </source>
</evidence>
<feature type="transmembrane region" description="Helical" evidence="7">
    <location>
        <begin position="6"/>
        <end position="23"/>
    </location>
</feature>
<dbReference type="PANTHER" id="PTHR30487">
    <property type="entry name" value="TYPE 4 PREPILIN-LIKE PROTEINS LEADER PEPTIDE-PROCESSING ENZYME"/>
    <property type="match status" value="1"/>
</dbReference>
<dbReference type="PANTHER" id="PTHR30487:SF0">
    <property type="entry name" value="PREPILIN LEADER PEPTIDASE_N-METHYLTRANSFERASE-RELATED"/>
    <property type="match status" value="1"/>
</dbReference>
<feature type="transmembrane region" description="Helical" evidence="7">
    <location>
        <begin position="185"/>
        <end position="208"/>
    </location>
</feature>
<dbReference type="AlphaFoldDB" id="B8D2D1"/>
<comment type="subcellular location">
    <subcellularLocation>
        <location evidence="1">Cell membrane</location>
        <topology evidence="1">Multi-pass membrane protein</topology>
    </subcellularLocation>
</comment>
<keyword evidence="4 7" id="KW-0812">Transmembrane</keyword>
<dbReference type="Pfam" id="PF01478">
    <property type="entry name" value="Peptidase_A24"/>
    <property type="match status" value="1"/>
</dbReference>
<keyword evidence="3" id="KW-1003">Cell membrane</keyword>
<evidence type="ECO:0000256" key="6">
    <source>
        <dbReference type="ARBA" id="ARBA00023136"/>
    </source>
</evidence>
<dbReference type="Gene3D" id="1.20.120.1220">
    <property type="match status" value="1"/>
</dbReference>
<dbReference type="Pfam" id="PF06750">
    <property type="entry name" value="A24_N_bact"/>
    <property type="match status" value="1"/>
</dbReference>
<keyword evidence="5 7" id="KW-1133">Transmembrane helix</keyword>
<feature type="transmembrane region" description="Helical" evidence="7">
    <location>
        <begin position="119"/>
        <end position="137"/>
    </location>
</feature>
<evidence type="ECO:0000256" key="1">
    <source>
        <dbReference type="ARBA" id="ARBA00004651"/>
    </source>
</evidence>
<evidence type="ECO:0000256" key="4">
    <source>
        <dbReference type="ARBA" id="ARBA00022692"/>
    </source>
</evidence>
<proteinExistence type="inferred from homology"/>
<dbReference type="GO" id="GO:0006465">
    <property type="term" value="P:signal peptide processing"/>
    <property type="evidence" value="ECO:0007669"/>
    <property type="project" value="TreeGrafter"/>
</dbReference>
<dbReference type="InterPro" id="IPR050882">
    <property type="entry name" value="Prepilin_peptidase/N-MTase"/>
</dbReference>
<dbReference type="MEROPS" id="A24.019"/>
<evidence type="ECO:0000256" key="2">
    <source>
        <dbReference type="ARBA" id="ARBA00005801"/>
    </source>
</evidence>
<keyword evidence="6 7" id="KW-0472">Membrane</keyword>
<evidence type="ECO:0000259" key="8">
    <source>
        <dbReference type="Pfam" id="PF01478"/>
    </source>
</evidence>
<feature type="domain" description="Prepilin type IV endopeptidase peptidase" evidence="8">
    <location>
        <begin position="100"/>
        <end position="204"/>
    </location>
</feature>
<dbReference type="STRING" id="373903.Hore_06010"/>
<dbReference type="eggNOG" id="COG1989">
    <property type="taxonomic scope" value="Bacteria"/>
</dbReference>
<feature type="transmembrane region" description="Helical" evidence="7">
    <location>
        <begin position="94"/>
        <end position="112"/>
    </location>
</feature>
<dbReference type="GO" id="GO:0004190">
    <property type="term" value="F:aspartic-type endopeptidase activity"/>
    <property type="evidence" value="ECO:0007669"/>
    <property type="project" value="UniProtKB-EC"/>
</dbReference>
<dbReference type="HOGENOM" id="CLU_057101_0_1_9"/>
<dbReference type="InterPro" id="IPR010627">
    <property type="entry name" value="Prepilin_pept_A24_N"/>
</dbReference>
<evidence type="ECO:0000256" key="7">
    <source>
        <dbReference type="SAM" id="Phobius"/>
    </source>
</evidence>
<evidence type="ECO:0000313" key="10">
    <source>
        <dbReference type="EMBL" id="ACL69358.1"/>
    </source>
</evidence>
<dbReference type="OrthoDB" id="9789291at2"/>
<feature type="transmembrane region" description="Helical" evidence="7">
    <location>
        <begin position="220"/>
        <end position="243"/>
    </location>
</feature>
<dbReference type="EMBL" id="CP001098">
    <property type="protein sequence ID" value="ACL69358.1"/>
    <property type="molecule type" value="Genomic_DNA"/>
</dbReference>
<sequence>MKLFVFIMGLLFGSFFNVIILRVPRKESIIWPRSHCPHCQTTLKWYELIPVLSFIFLKGKCRYCGYRISWQYPLVEVMTGLIYLLLYYHFGLTMVFLIYIILISLLIISSVIDIREKIIPNVITFPGMVTGLISSIILKHIGFWNSLLGILIPGIFLFIIALIFKGGLGMGDVKLVAMIGAFTGVRWALMALFTGAFLGAITGIILIVSGVLDRKKPVPFGPFISIGGLVSILWGYEIWIYIINLY</sequence>
<reference evidence="10 11" key="1">
    <citation type="journal article" date="2009" name="PLoS ONE">
        <title>Genome analysis of the anaerobic thermohalophilic bacterium Halothermothrix orenii.</title>
        <authorList>
            <person name="Mavromatis K."/>
            <person name="Ivanova N."/>
            <person name="Anderson I."/>
            <person name="Lykidis A."/>
            <person name="Hooper S.D."/>
            <person name="Sun H."/>
            <person name="Kunin V."/>
            <person name="Lapidus A."/>
            <person name="Hugenholtz P."/>
            <person name="Patel B."/>
            <person name="Kyrpides N.C."/>
        </authorList>
    </citation>
    <scope>NUCLEOTIDE SEQUENCE [LARGE SCALE GENOMIC DNA]</scope>
    <source>
        <strain evidence="11">H 168 / OCM 544 / DSM 9562</strain>
    </source>
</reference>